<gene>
    <name evidence="10" type="ORF">HK100_006892</name>
</gene>
<reference evidence="10" key="1">
    <citation type="submission" date="2020-05" db="EMBL/GenBank/DDBJ databases">
        <title>Phylogenomic resolution of chytrid fungi.</title>
        <authorList>
            <person name="Stajich J.E."/>
            <person name="Amses K."/>
            <person name="Simmons R."/>
            <person name="Seto K."/>
            <person name="Myers J."/>
            <person name="Bonds A."/>
            <person name="Quandt C.A."/>
            <person name="Barry K."/>
            <person name="Liu P."/>
            <person name="Grigoriev I."/>
            <person name="Longcore J.E."/>
            <person name="James T.Y."/>
        </authorList>
    </citation>
    <scope>NUCLEOTIDE SEQUENCE</scope>
    <source>
        <strain evidence="10">JEL0513</strain>
    </source>
</reference>
<proteinExistence type="inferred from homology"/>
<comment type="similarity">
    <text evidence="1 7">Belongs to the peptidase A1 family.</text>
</comment>
<evidence type="ECO:0000313" key="11">
    <source>
        <dbReference type="Proteomes" id="UP001211907"/>
    </source>
</evidence>
<keyword evidence="11" id="KW-1185">Reference proteome</keyword>
<sequence>YTGTLEYVSLSSDTYYQFNPTGGKFTVNGASTTVTDGSYGAIADTGTTLLLVPSSIATALNKAIGSGSYSSSEGIYPIACSIYNTGPSIVFTLGSVSISIGPNQYVLSNLDGTCISGITTIGTISSGSIAYIFGDTFLRAAYTVFDVANNRLGFAQAVHPTSIVNNISASLASLPAGTATGTGGAATSKTSTATTTTTTTSATTRAKTTTTTTTTTTTKTFTKTSTKTKKTTTRKHGG</sequence>
<feature type="compositionally biased region" description="Basic residues" evidence="8">
    <location>
        <begin position="226"/>
        <end position="238"/>
    </location>
</feature>
<dbReference type="PROSITE" id="PS51767">
    <property type="entry name" value="PEPTIDASE_A1"/>
    <property type="match status" value="1"/>
</dbReference>
<evidence type="ECO:0000256" key="3">
    <source>
        <dbReference type="ARBA" id="ARBA00022750"/>
    </source>
</evidence>
<evidence type="ECO:0000256" key="1">
    <source>
        <dbReference type="ARBA" id="ARBA00007447"/>
    </source>
</evidence>
<evidence type="ECO:0000256" key="8">
    <source>
        <dbReference type="SAM" id="MobiDB-lite"/>
    </source>
</evidence>
<dbReference type="InterPro" id="IPR001461">
    <property type="entry name" value="Aspartic_peptidase_A1"/>
</dbReference>
<keyword evidence="2 7" id="KW-0645">Protease</keyword>
<feature type="disulfide bond" evidence="6">
    <location>
        <begin position="80"/>
        <end position="114"/>
    </location>
</feature>
<dbReference type="PANTHER" id="PTHR47966:SF1">
    <property type="entry name" value="ASPARTYL PROTEINASE"/>
    <property type="match status" value="1"/>
</dbReference>
<dbReference type="GO" id="GO:0006508">
    <property type="term" value="P:proteolysis"/>
    <property type="evidence" value="ECO:0007669"/>
    <property type="project" value="UniProtKB-KW"/>
</dbReference>
<keyword evidence="3 7" id="KW-0064">Aspartyl protease</keyword>
<protein>
    <recommendedName>
        <fullName evidence="9">Peptidase A1 domain-containing protein</fullName>
    </recommendedName>
</protein>
<name>A0AAD5SRA9_9FUNG</name>
<dbReference type="EMBL" id="JADGJH010003211">
    <property type="protein sequence ID" value="KAJ3092667.1"/>
    <property type="molecule type" value="Genomic_DNA"/>
</dbReference>
<dbReference type="PANTHER" id="PTHR47966">
    <property type="entry name" value="BETA-SITE APP-CLEAVING ENZYME, ISOFORM A-RELATED"/>
    <property type="match status" value="1"/>
</dbReference>
<evidence type="ECO:0000256" key="4">
    <source>
        <dbReference type="ARBA" id="ARBA00023145"/>
    </source>
</evidence>
<dbReference type="AlphaFoldDB" id="A0AAD5SRA9"/>
<evidence type="ECO:0000256" key="7">
    <source>
        <dbReference type="RuleBase" id="RU000454"/>
    </source>
</evidence>
<dbReference type="SUPFAM" id="SSF50630">
    <property type="entry name" value="Acid proteases"/>
    <property type="match status" value="1"/>
</dbReference>
<comment type="caution">
    <text evidence="10">The sequence shown here is derived from an EMBL/GenBank/DDBJ whole genome shotgun (WGS) entry which is preliminary data.</text>
</comment>
<dbReference type="Pfam" id="PF00026">
    <property type="entry name" value="Asp"/>
    <property type="match status" value="1"/>
</dbReference>
<feature type="non-terminal residue" evidence="10">
    <location>
        <position position="1"/>
    </location>
</feature>
<dbReference type="PRINTS" id="PR00792">
    <property type="entry name" value="PEPSIN"/>
</dbReference>
<evidence type="ECO:0000256" key="2">
    <source>
        <dbReference type="ARBA" id="ARBA00022670"/>
    </source>
</evidence>
<feature type="domain" description="Peptidase A1" evidence="9">
    <location>
        <begin position="1"/>
        <end position="155"/>
    </location>
</feature>
<dbReference type="PROSITE" id="PS00141">
    <property type="entry name" value="ASP_PROTEASE"/>
    <property type="match status" value="1"/>
</dbReference>
<keyword evidence="4" id="KW-0865">Zymogen</keyword>
<evidence type="ECO:0000313" key="10">
    <source>
        <dbReference type="EMBL" id="KAJ3092667.1"/>
    </source>
</evidence>
<dbReference type="InterPro" id="IPR021109">
    <property type="entry name" value="Peptidase_aspartic_dom_sf"/>
</dbReference>
<dbReference type="InterPro" id="IPR033121">
    <property type="entry name" value="PEPTIDASE_A1"/>
</dbReference>
<evidence type="ECO:0000256" key="5">
    <source>
        <dbReference type="ARBA" id="ARBA00023157"/>
    </source>
</evidence>
<dbReference type="InterPro" id="IPR001969">
    <property type="entry name" value="Aspartic_peptidase_AS"/>
</dbReference>
<evidence type="ECO:0000259" key="9">
    <source>
        <dbReference type="PROSITE" id="PS51767"/>
    </source>
</evidence>
<organism evidence="10 11">
    <name type="scientific">Physocladia obscura</name>
    <dbReference type="NCBI Taxonomy" id="109957"/>
    <lineage>
        <taxon>Eukaryota</taxon>
        <taxon>Fungi</taxon>
        <taxon>Fungi incertae sedis</taxon>
        <taxon>Chytridiomycota</taxon>
        <taxon>Chytridiomycota incertae sedis</taxon>
        <taxon>Chytridiomycetes</taxon>
        <taxon>Chytridiales</taxon>
        <taxon>Chytriomycetaceae</taxon>
        <taxon>Physocladia</taxon>
    </lineage>
</organism>
<accession>A0AAD5SRA9</accession>
<keyword evidence="7" id="KW-0378">Hydrolase</keyword>
<evidence type="ECO:0000256" key="6">
    <source>
        <dbReference type="PIRSR" id="PIRSR601461-2"/>
    </source>
</evidence>
<keyword evidence="5 6" id="KW-1015">Disulfide bond</keyword>
<dbReference type="GO" id="GO:0004190">
    <property type="term" value="F:aspartic-type endopeptidase activity"/>
    <property type="evidence" value="ECO:0007669"/>
    <property type="project" value="UniProtKB-KW"/>
</dbReference>
<dbReference type="Proteomes" id="UP001211907">
    <property type="component" value="Unassembled WGS sequence"/>
</dbReference>
<feature type="compositionally biased region" description="Low complexity" evidence="8">
    <location>
        <begin position="185"/>
        <end position="225"/>
    </location>
</feature>
<dbReference type="Gene3D" id="2.40.70.10">
    <property type="entry name" value="Acid Proteases"/>
    <property type="match status" value="1"/>
</dbReference>
<feature type="region of interest" description="Disordered" evidence="8">
    <location>
        <begin position="181"/>
        <end position="238"/>
    </location>
</feature>